<dbReference type="PANTHER" id="PTHR31376:SF17">
    <property type="entry name" value="PURINE PERMEASE 21-RELATED"/>
    <property type="match status" value="1"/>
</dbReference>
<dbReference type="GeneID" id="103487623"/>
<dbReference type="RefSeq" id="XP_008444229.2">
    <property type="nucleotide sequence ID" value="XM_008446007.3"/>
</dbReference>
<dbReference type="RefSeq" id="XP_008444237.2">
    <property type="nucleotide sequence ID" value="XM_008446015.2"/>
</dbReference>
<dbReference type="PANTHER" id="PTHR31376">
    <property type="entry name" value="OS09G0467300 PROTEIN-RELATED"/>
    <property type="match status" value="1"/>
</dbReference>
<dbReference type="Proteomes" id="UP001652600">
    <property type="component" value="Chromosome 12"/>
</dbReference>
<feature type="transmembrane region" description="Helical" evidence="7">
    <location>
        <begin position="132"/>
        <end position="152"/>
    </location>
</feature>
<keyword evidence="3 7" id="KW-0813">Transport</keyword>
<gene>
    <name evidence="9 10" type="primary">LOC103487623</name>
</gene>
<feature type="transmembrane region" description="Helical" evidence="7">
    <location>
        <begin position="59"/>
        <end position="77"/>
    </location>
</feature>
<reference evidence="9 10" key="1">
    <citation type="submission" date="2025-05" db="UniProtKB">
        <authorList>
            <consortium name="RefSeq"/>
        </authorList>
    </citation>
    <scope>IDENTIFICATION</scope>
    <source>
        <tissue evidence="9 10">Stem</tissue>
    </source>
</reference>
<accession>A0A1S3BAP9</accession>
<sequence>MVQTHENLPLIAESDHIAKEASSEFNEINKEASSSESSEPIINDEKMNHKVNYMKWLKIAFYVIILLIGQTAANLLGRLYFEKGGNSKWIGTLVQVAGFPILLPYYYFIAKTKHKTNTNKNNISKLSEQPTVWNLIMIYVSLGVFVAVDSYLFSVGLMYLPVSTFSLLCSSQIAFNAIFSFFLNSQKFTPAIITSLVLLTISSTLLFFETESEGSVKNKESKAKYMIGFICTIAGSAGYGLLLSLIQLFFDNVMKSESFKAIVDIIVYRSLVACVTIVVGIFVSGEWRDLKREMNEFEMGKVSYFMTLVWTTLMWKIFTVGSIALIFEVSSLFSNAVGVLGLPIVPVAAVIVFHDNMSKLKGASMALAIGGFIAYVYQQYVDDFKSKKDSKSSL</sequence>
<name>A0A1S3BAP9_CUCME</name>
<feature type="transmembrane region" description="Helical" evidence="7">
    <location>
        <begin position="229"/>
        <end position="250"/>
    </location>
</feature>
<evidence type="ECO:0000256" key="6">
    <source>
        <dbReference type="ARBA" id="ARBA00023136"/>
    </source>
</evidence>
<keyword evidence="8" id="KW-1185">Reference proteome</keyword>
<feature type="transmembrane region" description="Helical" evidence="7">
    <location>
        <begin position="304"/>
        <end position="327"/>
    </location>
</feature>
<feature type="transmembrane region" description="Helical" evidence="7">
    <location>
        <begin position="360"/>
        <end position="377"/>
    </location>
</feature>
<dbReference type="GO" id="GO:0015211">
    <property type="term" value="F:purine nucleoside transmembrane transporter activity"/>
    <property type="evidence" value="ECO:0007669"/>
    <property type="project" value="UniProtKB-UniRule"/>
</dbReference>
<evidence type="ECO:0000256" key="3">
    <source>
        <dbReference type="ARBA" id="ARBA00022448"/>
    </source>
</evidence>
<evidence type="ECO:0000256" key="2">
    <source>
        <dbReference type="ARBA" id="ARBA00006213"/>
    </source>
</evidence>
<dbReference type="InterPro" id="IPR030182">
    <property type="entry name" value="PUP_plant"/>
</dbReference>
<comment type="subcellular location">
    <subcellularLocation>
        <location evidence="1 7">Membrane</location>
        <topology evidence="1 7">Multi-pass membrane protein</topology>
    </subcellularLocation>
</comment>
<dbReference type="KEGG" id="cmo:103487623"/>
<comment type="similarity">
    <text evidence="2 7">Belongs to the purine permeases (TC 2.A.7.14) family.</text>
</comment>
<proteinExistence type="inferred from homology"/>
<keyword evidence="4 7" id="KW-0812">Transmembrane</keyword>
<dbReference type="AlphaFoldDB" id="A0A1S3BAP9"/>
<evidence type="ECO:0000256" key="1">
    <source>
        <dbReference type="ARBA" id="ARBA00004141"/>
    </source>
</evidence>
<evidence type="ECO:0000313" key="8">
    <source>
        <dbReference type="Proteomes" id="UP001652600"/>
    </source>
</evidence>
<dbReference type="GO" id="GO:0016020">
    <property type="term" value="C:membrane"/>
    <property type="evidence" value="ECO:0007669"/>
    <property type="project" value="UniProtKB-SubCell"/>
</dbReference>
<evidence type="ECO:0000256" key="7">
    <source>
        <dbReference type="RuleBase" id="RU368015"/>
    </source>
</evidence>
<feature type="transmembrane region" description="Helical" evidence="7">
    <location>
        <begin position="89"/>
        <end position="109"/>
    </location>
</feature>
<evidence type="ECO:0000313" key="9">
    <source>
        <dbReference type="RefSeq" id="XP_008444229.2"/>
    </source>
</evidence>
<organism evidence="8 9">
    <name type="scientific">Cucumis melo</name>
    <name type="common">Muskmelon</name>
    <dbReference type="NCBI Taxonomy" id="3656"/>
    <lineage>
        <taxon>Eukaryota</taxon>
        <taxon>Viridiplantae</taxon>
        <taxon>Streptophyta</taxon>
        <taxon>Embryophyta</taxon>
        <taxon>Tracheophyta</taxon>
        <taxon>Spermatophyta</taxon>
        <taxon>Magnoliopsida</taxon>
        <taxon>eudicotyledons</taxon>
        <taxon>Gunneridae</taxon>
        <taxon>Pentapetalae</taxon>
        <taxon>rosids</taxon>
        <taxon>fabids</taxon>
        <taxon>Cucurbitales</taxon>
        <taxon>Cucurbitaceae</taxon>
        <taxon>Benincaseae</taxon>
        <taxon>Cucumis</taxon>
    </lineage>
</organism>
<evidence type="ECO:0000313" key="10">
    <source>
        <dbReference type="RefSeq" id="XP_008444237.2"/>
    </source>
</evidence>
<protein>
    <recommendedName>
        <fullName evidence="7">Probable purine permease</fullName>
    </recommendedName>
</protein>
<feature type="transmembrane region" description="Helical" evidence="7">
    <location>
        <begin position="188"/>
        <end position="208"/>
    </location>
</feature>
<dbReference type="Gramene" id="MELO3C002731.2.1">
    <property type="protein sequence ID" value="MELO3C002731.2.1"/>
    <property type="gene ID" value="MELO3C002731.2"/>
</dbReference>
<dbReference type="Pfam" id="PF16913">
    <property type="entry name" value="PUNUT"/>
    <property type="match status" value="1"/>
</dbReference>
<evidence type="ECO:0000256" key="4">
    <source>
        <dbReference type="ARBA" id="ARBA00022692"/>
    </source>
</evidence>
<feature type="transmembrane region" description="Helical" evidence="7">
    <location>
        <begin position="333"/>
        <end position="353"/>
    </location>
</feature>
<comment type="caution">
    <text evidence="7">Lacks conserved residue(s) required for the propagation of feature annotation.</text>
</comment>
<evidence type="ECO:0000256" key="5">
    <source>
        <dbReference type="ARBA" id="ARBA00022989"/>
    </source>
</evidence>
<dbReference type="eggNOG" id="ENOG502QVMQ">
    <property type="taxonomic scope" value="Eukaryota"/>
</dbReference>
<feature type="transmembrane region" description="Helical" evidence="7">
    <location>
        <begin position="262"/>
        <end position="283"/>
    </location>
</feature>
<dbReference type="SUPFAM" id="SSF103481">
    <property type="entry name" value="Multidrug resistance efflux transporter EmrE"/>
    <property type="match status" value="1"/>
</dbReference>
<keyword evidence="6 7" id="KW-0472">Membrane</keyword>
<dbReference type="InterPro" id="IPR037185">
    <property type="entry name" value="EmrE-like"/>
</dbReference>
<dbReference type="GO" id="GO:0005345">
    <property type="term" value="F:purine nucleobase transmembrane transporter activity"/>
    <property type="evidence" value="ECO:0007669"/>
    <property type="project" value="UniProtKB-UniRule"/>
</dbReference>
<keyword evidence="5 7" id="KW-1133">Transmembrane helix</keyword>